<gene>
    <name evidence="1" type="ORF">C2E21_6641</name>
</gene>
<dbReference type="Proteomes" id="UP000239899">
    <property type="component" value="Unassembled WGS sequence"/>
</dbReference>
<keyword evidence="1" id="KW-0378">Hydrolase</keyword>
<dbReference type="SUPFAM" id="SSF53474">
    <property type="entry name" value="alpha/beta-Hydrolases"/>
    <property type="match status" value="1"/>
</dbReference>
<dbReference type="GO" id="GO:0016787">
    <property type="term" value="F:hydrolase activity"/>
    <property type="evidence" value="ECO:0007669"/>
    <property type="project" value="UniProtKB-KW"/>
</dbReference>
<dbReference type="EMBL" id="LHPG02000013">
    <property type="protein sequence ID" value="PRW44324.1"/>
    <property type="molecule type" value="Genomic_DNA"/>
</dbReference>
<comment type="caution">
    <text evidence="1">The sequence shown here is derived from an EMBL/GenBank/DDBJ whole genome shotgun (WGS) entry which is preliminary data.</text>
</comment>
<dbReference type="InterPro" id="IPR029058">
    <property type="entry name" value="AB_hydrolase_fold"/>
</dbReference>
<protein>
    <submittedName>
        <fullName evidence="1">Alpha beta hydrolase</fullName>
    </submittedName>
</protein>
<proteinExistence type="predicted"/>
<organism evidence="1 2">
    <name type="scientific">Chlorella sorokiniana</name>
    <name type="common">Freshwater green alga</name>
    <dbReference type="NCBI Taxonomy" id="3076"/>
    <lineage>
        <taxon>Eukaryota</taxon>
        <taxon>Viridiplantae</taxon>
        <taxon>Chlorophyta</taxon>
        <taxon>core chlorophytes</taxon>
        <taxon>Trebouxiophyceae</taxon>
        <taxon>Chlorellales</taxon>
        <taxon>Chlorellaceae</taxon>
        <taxon>Chlorella clade</taxon>
        <taxon>Chlorella</taxon>
    </lineage>
</organism>
<name>A0A2P6TJR3_CHLSO</name>
<dbReference type="OrthoDB" id="444265at2759"/>
<evidence type="ECO:0000313" key="2">
    <source>
        <dbReference type="Proteomes" id="UP000239899"/>
    </source>
</evidence>
<accession>A0A2P6TJR3</accession>
<keyword evidence="2" id="KW-1185">Reference proteome</keyword>
<dbReference type="Gene3D" id="3.40.50.1820">
    <property type="entry name" value="alpha/beta hydrolase"/>
    <property type="match status" value="1"/>
</dbReference>
<dbReference type="AlphaFoldDB" id="A0A2P6TJR3"/>
<evidence type="ECO:0000313" key="1">
    <source>
        <dbReference type="EMBL" id="PRW44324.1"/>
    </source>
</evidence>
<reference evidence="1 2" key="1">
    <citation type="journal article" date="2018" name="Plant J.">
        <title>Genome sequences of Chlorella sorokiniana UTEX 1602 and Micractinium conductrix SAG 241.80: implications to maltose excretion by a green alga.</title>
        <authorList>
            <person name="Arriola M.B."/>
            <person name="Velmurugan N."/>
            <person name="Zhang Y."/>
            <person name="Plunkett M.H."/>
            <person name="Hondzo H."/>
            <person name="Barney B.M."/>
        </authorList>
    </citation>
    <scope>NUCLEOTIDE SEQUENCE [LARGE SCALE GENOMIC DNA]</scope>
    <source>
        <strain evidence="2">UTEX 1602</strain>
    </source>
</reference>
<sequence length="130" mass="14233">MEEQQQQQQQTASFGRVHVVVCGPPAGPPLLLRHGTTAPAPFMLCAPSLGPLLDRFRVYCPDLPCHAGSLSDPAVLDPSSHAHGHWCLEVARTRPGAWPWVCWSTGCFRWRRCCASHWPASLTGRTSAAH</sequence>